<organism evidence="2 3">
    <name type="scientific">Oryza meyeriana var. granulata</name>
    <dbReference type="NCBI Taxonomy" id="110450"/>
    <lineage>
        <taxon>Eukaryota</taxon>
        <taxon>Viridiplantae</taxon>
        <taxon>Streptophyta</taxon>
        <taxon>Embryophyta</taxon>
        <taxon>Tracheophyta</taxon>
        <taxon>Spermatophyta</taxon>
        <taxon>Magnoliopsida</taxon>
        <taxon>Liliopsida</taxon>
        <taxon>Poales</taxon>
        <taxon>Poaceae</taxon>
        <taxon>BOP clade</taxon>
        <taxon>Oryzoideae</taxon>
        <taxon>Oryzeae</taxon>
        <taxon>Oryzinae</taxon>
        <taxon>Oryza</taxon>
        <taxon>Oryza meyeriana</taxon>
    </lineage>
</organism>
<proteinExistence type="predicted"/>
<reference evidence="2 3" key="1">
    <citation type="submission" date="2019-11" db="EMBL/GenBank/DDBJ databases">
        <title>Whole genome sequence of Oryza granulata.</title>
        <authorList>
            <person name="Li W."/>
        </authorList>
    </citation>
    <scope>NUCLEOTIDE SEQUENCE [LARGE SCALE GENOMIC DNA]</scope>
    <source>
        <strain evidence="3">cv. Menghai</strain>
        <tissue evidence="2">Leaf</tissue>
    </source>
</reference>
<dbReference type="EMBL" id="SPHZ02000001">
    <property type="protein sequence ID" value="KAF0935906.1"/>
    <property type="molecule type" value="Genomic_DNA"/>
</dbReference>
<protein>
    <submittedName>
        <fullName evidence="2">Uncharacterized protein</fullName>
    </submittedName>
</protein>
<dbReference type="Proteomes" id="UP000479710">
    <property type="component" value="Unassembled WGS sequence"/>
</dbReference>
<name>A0A6G1FG54_9ORYZ</name>
<sequence>MPRRRGENSEVDDDDREKVVGFQGRGERRNTVFGLGIHGESEVRRRPTVTEPGGARGRKKGLAATGRRQARCLVNCAQT</sequence>
<evidence type="ECO:0000256" key="1">
    <source>
        <dbReference type="SAM" id="MobiDB-lite"/>
    </source>
</evidence>
<gene>
    <name evidence="2" type="ORF">E2562_036658</name>
</gene>
<dbReference type="AlphaFoldDB" id="A0A6G1FG54"/>
<keyword evidence="3" id="KW-1185">Reference proteome</keyword>
<evidence type="ECO:0000313" key="3">
    <source>
        <dbReference type="Proteomes" id="UP000479710"/>
    </source>
</evidence>
<comment type="caution">
    <text evidence="2">The sequence shown here is derived from an EMBL/GenBank/DDBJ whole genome shotgun (WGS) entry which is preliminary data.</text>
</comment>
<feature type="region of interest" description="Disordered" evidence="1">
    <location>
        <begin position="37"/>
        <end position="64"/>
    </location>
</feature>
<evidence type="ECO:0000313" key="2">
    <source>
        <dbReference type="EMBL" id="KAF0935906.1"/>
    </source>
</evidence>
<accession>A0A6G1FG54</accession>